<feature type="chain" id="PRO_5020355251" description="Peptidase A1 domain-containing protein" evidence="3">
    <location>
        <begin position="21"/>
        <end position="552"/>
    </location>
</feature>
<gene>
    <name evidence="5" type="ORF">EW026_g1542</name>
</gene>
<dbReference type="EMBL" id="SGPJ01000032">
    <property type="protein sequence ID" value="THH01101.1"/>
    <property type="molecule type" value="Genomic_DNA"/>
</dbReference>
<comment type="caution">
    <text evidence="5">The sequence shown here is derived from an EMBL/GenBank/DDBJ whole genome shotgun (WGS) entry which is preliminary data.</text>
</comment>
<evidence type="ECO:0000256" key="2">
    <source>
        <dbReference type="SAM" id="Phobius"/>
    </source>
</evidence>
<proteinExistence type="predicted"/>
<feature type="transmembrane region" description="Helical" evidence="2">
    <location>
        <begin position="482"/>
        <end position="505"/>
    </location>
</feature>
<keyword evidence="6" id="KW-1185">Reference proteome</keyword>
<dbReference type="PROSITE" id="PS51767">
    <property type="entry name" value="PEPTIDASE_A1"/>
    <property type="match status" value="1"/>
</dbReference>
<keyword evidence="2" id="KW-0812">Transmembrane</keyword>
<sequence>MAFRFIFLLSLSSSALYSQGFKLPRSTLAKRDLSSFTENLIFTSGNTDGFFVEIGVGGNRVPVEVDITSADLYTTGQLQGIDSWQNSGTPSDVLVVLRGYSVQQAFASNPADHPGLSAAFPESNAHGVLGLGPTSDSLIVNDLKDAFSPLDNIFVSNSSAPFATILFSGPDDAETSNGPEFAGLFSIGAPVSLEAIFGSDADLSGLPNMTQIVNQPSIPLTHGTFTVSEIAVGGKSVLLSSSVSGAGAGTAVGLLSSRSPYTVVPIDIANAIYGSIQGSLYSATSGLYTIPCHTEITLTIVIGEITIPIDPSSVVIPLSGTSGSQCVGSYQADTERHTTSPSYDILFGTTFMENVYILLGYGTASGQSLSDPIMRLLPLTNLAEAHSYFAQYHGGNIQQSTASSAQSTSFTTVTVTHTPTTTVLIGAPSSTPYSTSFASTSPSASSERISGNLDVQDQVSDDKPNDNNGPTGSVVDQLKHCLPAIIVGAIVVGVFLIGGITYCLVSQNRRSGAKESAYKAIHYAESGDHSRSLYGHDEDPSKYSDPYTDKMP</sequence>
<dbReference type="InterPro" id="IPR033121">
    <property type="entry name" value="PEPTIDASE_A1"/>
</dbReference>
<evidence type="ECO:0000256" key="3">
    <source>
        <dbReference type="SAM" id="SignalP"/>
    </source>
</evidence>
<keyword evidence="2" id="KW-1133">Transmembrane helix</keyword>
<evidence type="ECO:0000259" key="4">
    <source>
        <dbReference type="PROSITE" id="PS51767"/>
    </source>
</evidence>
<dbReference type="Proteomes" id="UP000309038">
    <property type="component" value="Unassembled WGS sequence"/>
</dbReference>
<accession>A0A4S4KS33</accession>
<dbReference type="InterPro" id="IPR021109">
    <property type="entry name" value="Peptidase_aspartic_dom_sf"/>
</dbReference>
<protein>
    <recommendedName>
        <fullName evidence="4">Peptidase A1 domain-containing protein</fullName>
    </recommendedName>
</protein>
<evidence type="ECO:0000313" key="5">
    <source>
        <dbReference type="EMBL" id="THH01101.1"/>
    </source>
</evidence>
<evidence type="ECO:0000313" key="6">
    <source>
        <dbReference type="Proteomes" id="UP000309038"/>
    </source>
</evidence>
<feature type="signal peptide" evidence="3">
    <location>
        <begin position="1"/>
        <end position="20"/>
    </location>
</feature>
<dbReference type="Gene3D" id="2.40.70.10">
    <property type="entry name" value="Acid Proteases"/>
    <property type="match status" value="1"/>
</dbReference>
<feature type="domain" description="Peptidase A1" evidence="4">
    <location>
        <begin position="1"/>
        <end position="370"/>
    </location>
</feature>
<dbReference type="SUPFAM" id="SSF50630">
    <property type="entry name" value="Acid proteases"/>
    <property type="match status" value="1"/>
</dbReference>
<feature type="compositionally biased region" description="Low complexity" evidence="1">
    <location>
        <begin position="431"/>
        <end position="446"/>
    </location>
</feature>
<reference evidence="5 6" key="1">
    <citation type="submission" date="2019-02" db="EMBL/GenBank/DDBJ databases">
        <title>Genome sequencing of the rare red list fungi Phlebia centrifuga.</title>
        <authorList>
            <person name="Buettner E."/>
            <person name="Kellner H."/>
        </authorList>
    </citation>
    <scope>NUCLEOTIDE SEQUENCE [LARGE SCALE GENOMIC DNA]</scope>
    <source>
        <strain evidence="5 6">DSM 108282</strain>
    </source>
</reference>
<name>A0A4S4KS33_9APHY</name>
<dbReference type="AlphaFoldDB" id="A0A4S4KS33"/>
<keyword evidence="2" id="KW-0472">Membrane</keyword>
<evidence type="ECO:0000256" key="1">
    <source>
        <dbReference type="SAM" id="MobiDB-lite"/>
    </source>
</evidence>
<organism evidence="5 6">
    <name type="scientific">Hermanssonia centrifuga</name>
    <dbReference type="NCBI Taxonomy" id="98765"/>
    <lineage>
        <taxon>Eukaryota</taxon>
        <taxon>Fungi</taxon>
        <taxon>Dikarya</taxon>
        <taxon>Basidiomycota</taxon>
        <taxon>Agaricomycotina</taxon>
        <taxon>Agaricomycetes</taxon>
        <taxon>Polyporales</taxon>
        <taxon>Meruliaceae</taxon>
        <taxon>Hermanssonia</taxon>
    </lineage>
</organism>
<feature type="region of interest" description="Disordered" evidence="1">
    <location>
        <begin position="431"/>
        <end position="450"/>
    </location>
</feature>
<feature type="region of interest" description="Disordered" evidence="1">
    <location>
        <begin position="529"/>
        <end position="552"/>
    </location>
</feature>
<keyword evidence="3" id="KW-0732">Signal</keyword>